<protein>
    <submittedName>
        <fullName evidence="2 3">NADH dehydrogenase subunit 1</fullName>
    </submittedName>
</protein>
<evidence type="ECO:0000313" key="2">
    <source>
        <dbReference type="WBParaSite" id="PgR020_g125_t01"/>
    </source>
</evidence>
<dbReference type="Proteomes" id="UP000887569">
    <property type="component" value="Unplaced"/>
</dbReference>
<proteinExistence type="predicted"/>
<evidence type="ECO:0000313" key="1">
    <source>
        <dbReference type="Proteomes" id="UP000887569"/>
    </source>
</evidence>
<sequence length="35" mass="4192">MHCVALRWRHSNLVYFSYIYIHFGSSEGDDQQSML</sequence>
<organism evidence="1 2">
    <name type="scientific">Parascaris univalens</name>
    <name type="common">Nematode worm</name>
    <dbReference type="NCBI Taxonomy" id="6257"/>
    <lineage>
        <taxon>Eukaryota</taxon>
        <taxon>Metazoa</taxon>
        <taxon>Ecdysozoa</taxon>
        <taxon>Nematoda</taxon>
        <taxon>Chromadorea</taxon>
        <taxon>Rhabditida</taxon>
        <taxon>Spirurina</taxon>
        <taxon>Ascaridomorpha</taxon>
        <taxon>Ascaridoidea</taxon>
        <taxon>Ascarididae</taxon>
        <taxon>Parascaris</taxon>
    </lineage>
</organism>
<reference evidence="2 3" key="1">
    <citation type="submission" date="2022-11" db="UniProtKB">
        <authorList>
            <consortium name="WormBaseParasite"/>
        </authorList>
    </citation>
    <scope>IDENTIFICATION</scope>
</reference>
<dbReference type="AlphaFoldDB" id="A0A915B246"/>
<name>A0A915B246_PARUN</name>
<dbReference type="WBParaSite" id="PgR020_g125_t02">
    <property type="protein sequence ID" value="PgR020_g125_t02"/>
    <property type="gene ID" value="PgR020_g125"/>
</dbReference>
<keyword evidence="1" id="KW-1185">Reference proteome</keyword>
<dbReference type="WBParaSite" id="PgR020_g125_t01">
    <property type="protein sequence ID" value="PgR020_g125_t01"/>
    <property type="gene ID" value="PgR020_g125"/>
</dbReference>
<evidence type="ECO:0000313" key="3">
    <source>
        <dbReference type="WBParaSite" id="PgR020_g125_t02"/>
    </source>
</evidence>
<accession>A0A915B246</accession>